<accession>A0A8K0CMR7</accession>
<dbReference type="OrthoDB" id="8180029at2759"/>
<gene>
    <name evidence="1" type="ORF">ILUMI_19246</name>
</gene>
<evidence type="ECO:0000313" key="1">
    <source>
        <dbReference type="EMBL" id="KAF2886927.1"/>
    </source>
</evidence>
<proteinExistence type="predicted"/>
<comment type="caution">
    <text evidence="1">The sequence shown here is derived from an EMBL/GenBank/DDBJ whole genome shotgun (WGS) entry which is preliminary data.</text>
</comment>
<dbReference type="InterPro" id="IPR010512">
    <property type="entry name" value="DUF1091"/>
</dbReference>
<dbReference type="PANTHER" id="PTHR21112">
    <property type="entry name" value="CHEMOSENSORY PROTEIN A 29A-RELATED"/>
    <property type="match status" value="1"/>
</dbReference>
<dbReference type="EMBL" id="VTPC01085967">
    <property type="protein sequence ID" value="KAF2886927.1"/>
    <property type="molecule type" value="Genomic_DNA"/>
</dbReference>
<organism evidence="1 2">
    <name type="scientific">Ignelater luminosus</name>
    <name type="common">Cucubano</name>
    <name type="synonym">Pyrophorus luminosus</name>
    <dbReference type="NCBI Taxonomy" id="2038154"/>
    <lineage>
        <taxon>Eukaryota</taxon>
        <taxon>Metazoa</taxon>
        <taxon>Ecdysozoa</taxon>
        <taxon>Arthropoda</taxon>
        <taxon>Hexapoda</taxon>
        <taxon>Insecta</taxon>
        <taxon>Pterygota</taxon>
        <taxon>Neoptera</taxon>
        <taxon>Endopterygota</taxon>
        <taxon>Coleoptera</taxon>
        <taxon>Polyphaga</taxon>
        <taxon>Elateriformia</taxon>
        <taxon>Elateroidea</taxon>
        <taxon>Elateridae</taxon>
        <taxon>Agrypninae</taxon>
        <taxon>Pyrophorini</taxon>
        <taxon>Ignelater</taxon>
    </lineage>
</organism>
<name>A0A8K0CMR7_IGNLU</name>
<dbReference type="PANTHER" id="PTHR21112:SF0">
    <property type="entry name" value="CHEMOSENSORY PROTEIN A 29A-RELATED"/>
    <property type="match status" value="1"/>
</dbReference>
<evidence type="ECO:0000313" key="2">
    <source>
        <dbReference type="Proteomes" id="UP000801492"/>
    </source>
</evidence>
<keyword evidence="2" id="KW-1185">Reference proteome</keyword>
<dbReference type="Proteomes" id="UP000801492">
    <property type="component" value="Unassembled WGS sequence"/>
</dbReference>
<sequence length="168" mass="19905">MPEFHQDDYDVEIERAEVAWYNKTFAKDVKFGYVHYNRTQRVLNGSIHILEDVSTKLTLVVQFYKFASNEYRFFPITVGANVCEEYEKNNFKIRDLLSKTSNIKPCSLKKGLYYIRNLVMNDFSHFPPHMPRGRYKLAINIYHNEIFVIEGHGYVAVVDKPLKWNKKV</sequence>
<dbReference type="Pfam" id="PF06477">
    <property type="entry name" value="DUF1091"/>
    <property type="match status" value="1"/>
</dbReference>
<reference evidence="1" key="1">
    <citation type="submission" date="2019-08" db="EMBL/GenBank/DDBJ databases">
        <title>The genome of the North American firefly Photinus pyralis.</title>
        <authorList>
            <consortium name="Photinus pyralis genome working group"/>
            <person name="Fallon T.R."/>
            <person name="Sander Lower S.E."/>
            <person name="Weng J.-K."/>
        </authorList>
    </citation>
    <scope>NUCLEOTIDE SEQUENCE</scope>
    <source>
        <strain evidence="1">TRF0915ILg1</strain>
        <tissue evidence="1">Whole body</tissue>
    </source>
</reference>
<dbReference type="AlphaFoldDB" id="A0A8K0CMR7"/>
<protein>
    <submittedName>
        <fullName evidence="1">Uncharacterized protein</fullName>
    </submittedName>
</protein>